<gene>
    <name evidence="5" type="ORF">UF10_03795</name>
</gene>
<dbReference type="PANTHER" id="PTHR42756:SF1">
    <property type="entry name" value="TRANSCRIPTIONAL REPRESSOR OF EMRAB OPERON"/>
    <property type="match status" value="1"/>
</dbReference>
<dbReference type="EMBL" id="JYGE01000003">
    <property type="protein sequence ID" value="PSJ31987.1"/>
    <property type="molecule type" value="Genomic_DNA"/>
</dbReference>
<keyword evidence="2" id="KW-0238">DNA-binding</keyword>
<organism evidence="5 6">
    <name type="scientific">Peptostreptococcus russellii</name>
    <dbReference type="NCBI Taxonomy" id="215200"/>
    <lineage>
        <taxon>Bacteria</taxon>
        <taxon>Bacillati</taxon>
        <taxon>Bacillota</taxon>
        <taxon>Clostridia</taxon>
        <taxon>Peptostreptococcales</taxon>
        <taxon>Peptostreptococcaceae</taxon>
        <taxon>Peptostreptococcus</taxon>
    </lineage>
</organism>
<evidence type="ECO:0000313" key="6">
    <source>
        <dbReference type="Proteomes" id="UP000241434"/>
    </source>
</evidence>
<evidence type="ECO:0000313" key="5">
    <source>
        <dbReference type="EMBL" id="PSJ31987.1"/>
    </source>
</evidence>
<dbReference type="SUPFAM" id="SSF46785">
    <property type="entry name" value="Winged helix' DNA-binding domain"/>
    <property type="match status" value="1"/>
</dbReference>
<evidence type="ECO:0000256" key="3">
    <source>
        <dbReference type="ARBA" id="ARBA00023163"/>
    </source>
</evidence>
<comment type="caution">
    <text evidence="5">The sequence shown here is derived from an EMBL/GenBank/DDBJ whole genome shotgun (WGS) entry which is preliminary data.</text>
</comment>
<reference evidence="5" key="1">
    <citation type="thesis" date="2015" institute="Rutgers" country="The State University of New Jersey, 14 College Farm Rd., New Brunswick, NJ, USA">
        <title>Ammonia toxicity in bacteria and its implications for treatment of and resource recovery from highly nitrogenous organic wastes.</title>
        <authorList>
            <person name="Luther A.K."/>
        </authorList>
    </citation>
    <scope>NUCLEOTIDE SEQUENCE</scope>
    <source>
        <strain evidence="5">RT-10B</strain>
    </source>
</reference>
<dbReference type="Pfam" id="PF01047">
    <property type="entry name" value="MarR"/>
    <property type="match status" value="1"/>
</dbReference>
<evidence type="ECO:0000256" key="1">
    <source>
        <dbReference type="ARBA" id="ARBA00023015"/>
    </source>
</evidence>
<dbReference type="PROSITE" id="PS50995">
    <property type="entry name" value="HTH_MARR_2"/>
    <property type="match status" value="1"/>
</dbReference>
<accession>A0A2P7Q213</accession>
<dbReference type="Gene3D" id="1.10.10.10">
    <property type="entry name" value="Winged helix-like DNA-binding domain superfamily/Winged helix DNA-binding domain"/>
    <property type="match status" value="1"/>
</dbReference>
<keyword evidence="1" id="KW-0805">Transcription regulation</keyword>
<dbReference type="GO" id="GO:0003677">
    <property type="term" value="F:DNA binding"/>
    <property type="evidence" value="ECO:0007669"/>
    <property type="project" value="UniProtKB-KW"/>
</dbReference>
<feature type="domain" description="HTH marR-type" evidence="4">
    <location>
        <begin position="18"/>
        <end position="146"/>
    </location>
</feature>
<name>A0A2P7Q213_9FIRM</name>
<sequence>MTEDKSFEDSKKIINEIIVELFNNIMMIEEKAVRMRGISDLLMSEIHAIDAIGVGEGKMMSEVAEELHITMGTLTATMTKLEKKGYAKREKDPTDRRVVLASLTRKGELANKIHKNFHDEMIDRVMIDLDLHEDKILIKSLKNINEFFIKEYLAD</sequence>
<dbReference type="PRINTS" id="PR00598">
    <property type="entry name" value="HTHMARR"/>
</dbReference>
<dbReference type="PANTHER" id="PTHR42756">
    <property type="entry name" value="TRANSCRIPTIONAL REGULATOR, MARR"/>
    <property type="match status" value="1"/>
</dbReference>
<dbReference type="InterPro" id="IPR036390">
    <property type="entry name" value="WH_DNA-bd_sf"/>
</dbReference>
<dbReference type="SMART" id="SM00347">
    <property type="entry name" value="HTH_MARR"/>
    <property type="match status" value="1"/>
</dbReference>
<dbReference type="GO" id="GO:0003700">
    <property type="term" value="F:DNA-binding transcription factor activity"/>
    <property type="evidence" value="ECO:0007669"/>
    <property type="project" value="InterPro"/>
</dbReference>
<protein>
    <submittedName>
        <fullName evidence="5">MarR family transcriptional regulator</fullName>
    </submittedName>
</protein>
<evidence type="ECO:0000256" key="2">
    <source>
        <dbReference type="ARBA" id="ARBA00023125"/>
    </source>
</evidence>
<dbReference type="AlphaFoldDB" id="A0A2P7Q213"/>
<dbReference type="InterPro" id="IPR036388">
    <property type="entry name" value="WH-like_DNA-bd_sf"/>
</dbReference>
<dbReference type="InterPro" id="IPR000835">
    <property type="entry name" value="HTH_MarR-typ"/>
</dbReference>
<keyword evidence="3" id="KW-0804">Transcription</keyword>
<dbReference type="Proteomes" id="UP000241434">
    <property type="component" value="Unassembled WGS sequence"/>
</dbReference>
<proteinExistence type="predicted"/>
<evidence type="ECO:0000259" key="4">
    <source>
        <dbReference type="PROSITE" id="PS50995"/>
    </source>
</evidence>
<keyword evidence="6" id="KW-1185">Reference proteome</keyword>